<organism evidence="3">
    <name type="scientific">Schistosoma curassoni</name>
    <dbReference type="NCBI Taxonomy" id="6186"/>
    <lineage>
        <taxon>Eukaryota</taxon>
        <taxon>Metazoa</taxon>
        <taxon>Spiralia</taxon>
        <taxon>Lophotrochozoa</taxon>
        <taxon>Platyhelminthes</taxon>
        <taxon>Trematoda</taxon>
        <taxon>Digenea</taxon>
        <taxon>Strigeidida</taxon>
        <taxon>Schistosomatoidea</taxon>
        <taxon>Schistosomatidae</taxon>
        <taxon>Schistosoma</taxon>
    </lineage>
</organism>
<evidence type="ECO:0000313" key="3">
    <source>
        <dbReference type="WBParaSite" id="SCUD_0002010901-mRNA-1"/>
    </source>
</evidence>
<dbReference type="EMBL" id="UZAK01043667">
    <property type="protein sequence ID" value="VDP71207.1"/>
    <property type="molecule type" value="Genomic_DNA"/>
</dbReference>
<dbReference type="InterPro" id="IPR029060">
    <property type="entry name" value="PIN-like_dom_sf"/>
</dbReference>
<gene>
    <name evidence="1" type="ORF">SCUD_LOCUS20106</name>
</gene>
<evidence type="ECO:0000313" key="2">
    <source>
        <dbReference type="Proteomes" id="UP000279833"/>
    </source>
</evidence>
<dbReference type="Proteomes" id="UP000279833">
    <property type="component" value="Unassembled WGS sequence"/>
</dbReference>
<keyword evidence="2" id="KW-1185">Reference proteome</keyword>
<dbReference type="Gene3D" id="3.40.50.1010">
    <property type="entry name" value="5'-nuclease"/>
    <property type="match status" value="1"/>
</dbReference>
<dbReference type="SUPFAM" id="SSF88723">
    <property type="entry name" value="PIN domain-like"/>
    <property type="match status" value="1"/>
</dbReference>
<proteinExistence type="predicted"/>
<evidence type="ECO:0000313" key="1">
    <source>
        <dbReference type="EMBL" id="VDP71207.1"/>
    </source>
</evidence>
<sequence>MGVHGLWGILSSVQEYRPLSKIGCDSVAVDLSIWICGDKSIGPLPALHLRYDFM</sequence>
<dbReference type="WBParaSite" id="SCUD_0002010901-mRNA-1">
    <property type="protein sequence ID" value="SCUD_0002010901-mRNA-1"/>
    <property type="gene ID" value="SCUD_0002010901"/>
</dbReference>
<accession>A0A183KYF9</accession>
<reference evidence="1 2" key="2">
    <citation type="submission" date="2018-11" db="EMBL/GenBank/DDBJ databases">
        <authorList>
            <consortium name="Pathogen Informatics"/>
        </authorList>
    </citation>
    <scope>NUCLEOTIDE SEQUENCE [LARGE SCALE GENOMIC DNA]</scope>
    <source>
        <strain evidence="1">Dakar</strain>
        <strain evidence="2">Dakar, Senegal</strain>
    </source>
</reference>
<reference evidence="3" key="1">
    <citation type="submission" date="2016-06" db="UniProtKB">
        <authorList>
            <consortium name="WormBaseParasite"/>
        </authorList>
    </citation>
    <scope>IDENTIFICATION</scope>
</reference>
<dbReference type="AlphaFoldDB" id="A0A183KYF9"/>
<name>A0A183KYF9_9TREM</name>
<protein>
    <submittedName>
        <fullName evidence="3">XPGN domain-containing protein</fullName>
    </submittedName>
</protein>